<feature type="signal peptide" evidence="1">
    <location>
        <begin position="1"/>
        <end position="20"/>
    </location>
</feature>
<sequence>MRFITVIVPTVLSLAASCHAWTQAADGTWIANNNYYWIRGVHAHEACTRRNTEDIIEAGPCAYWYNSNGGIYRGTYYILTK</sequence>
<keyword evidence="3" id="KW-1185">Reference proteome</keyword>
<name>A0A167D4D2_COLIC</name>
<dbReference type="PROSITE" id="PS51257">
    <property type="entry name" value="PROKAR_LIPOPROTEIN"/>
    <property type="match status" value="1"/>
</dbReference>
<proteinExistence type="predicted"/>
<evidence type="ECO:0000313" key="2">
    <source>
        <dbReference type="EMBL" id="KZL83403.1"/>
    </source>
</evidence>
<dbReference type="EMBL" id="LFIW01001114">
    <property type="protein sequence ID" value="KZL83403.1"/>
    <property type="molecule type" value="Genomic_DNA"/>
</dbReference>
<evidence type="ECO:0000256" key="1">
    <source>
        <dbReference type="SAM" id="SignalP"/>
    </source>
</evidence>
<accession>A0A167D4D2</accession>
<dbReference type="AlphaFoldDB" id="A0A167D4D2"/>
<organism evidence="2 3">
    <name type="scientific">Colletotrichum incanum</name>
    <name type="common">Soybean anthracnose fungus</name>
    <dbReference type="NCBI Taxonomy" id="1573173"/>
    <lineage>
        <taxon>Eukaryota</taxon>
        <taxon>Fungi</taxon>
        <taxon>Dikarya</taxon>
        <taxon>Ascomycota</taxon>
        <taxon>Pezizomycotina</taxon>
        <taxon>Sordariomycetes</taxon>
        <taxon>Hypocreomycetidae</taxon>
        <taxon>Glomerellales</taxon>
        <taxon>Glomerellaceae</taxon>
        <taxon>Colletotrichum</taxon>
        <taxon>Colletotrichum spaethianum species complex</taxon>
    </lineage>
</organism>
<feature type="chain" id="PRO_5007884997" evidence="1">
    <location>
        <begin position="21"/>
        <end position="81"/>
    </location>
</feature>
<keyword evidence="1" id="KW-0732">Signal</keyword>
<evidence type="ECO:0000313" key="3">
    <source>
        <dbReference type="Proteomes" id="UP000076584"/>
    </source>
</evidence>
<comment type="caution">
    <text evidence="2">The sequence shown here is derived from an EMBL/GenBank/DDBJ whole genome shotgun (WGS) entry which is preliminary data.</text>
</comment>
<protein>
    <submittedName>
        <fullName evidence="2">Uncharacterized protein</fullName>
    </submittedName>
</protein>
<reference evidence="2 3" key="1">
    <citation type="submission" date="2015-06" db="EMBL/GenBank/DDBJ databases">
        <title>Survival trade-offs in plant roots during colonization by closely related pathogenic and mutualistic fungi.</title>
        <authorList>
            <person name="Hacquard S."/>
            <person name="Kracher B."/>
            <person name="Hiruma K."/>
            <person name="Weinman A."/>
            <person name="Muench P."/>
            <person name="Garrido Oter R."/>
            <person name="Ver Loren van Themaat E."/>
            <person name="Dallerey J.-F."/>
            <person name="Damm U."/>
            <person name="Henrissat B."/>
            <person name="Lespinet O."/>
            <person name="Thon M."/>
            <person name="Kemen E."/>
            <person name="McHardy A.C."/>
            <person name="Schulze-Lefert P."/>
            <person name="O'Connell R.J."/>
        </authorList>
    </citation>
    <scope>NUCLEOTIDE SEQUENCE [LARGE SCALE GENOMIC DNA]</scope>
    <source>
        <strain evidence="2 3">MAFF 238704</strain>
    </source>
</reference>
<dbReference type="Proteomes" id="UP000076584">
    <property type="component" value="Unassembled WGS sequence"/>
</dbReference>
<gene>
    <name evidence="2" type="ORF">CI238_11660</name>
</gene>